<reference evidence="2" key="1">
    <citation type="submission" date="2013-11" db="EMBL/GenBank/DDBJ databases">
        <title>Genome sequence of the fusiform rust pathogen reveals effectors for host alternation and coevolution with pine.</title>
        <authorList>
            <consortium name="DOE Joint Genome Institute"/>
            <person name="Smith K."/>
            <person name="Pendleton A."/>
            <person name="Kubisiak T."/>
            <person name="Anderson C."/>
            <person name="Salamov A."/>
            <person name="Aerts A."/>
            <person name="Riley R."/>
            <person name="Clum A."/>
            <person name="Lindquist E."/>
            <person name="Ence D."/>
            <person name="Campbell M."/>
            <person name="Kronenberg Z."/>
            <person name="Feau N."/>
            <person name="Dhillon B."/>
            <person name="Hamelin R."/>
            <person name="Burleigh J."/>
            <person name="Smith J."/>
            <person name="Yandell M."/>
            <person name="Nelson C."/>
            <person name="Grigoriev I."/>
            <person name="Davis J."/>
        </authorList>
    </citation>
    <scope>NUCLEOTIDE SEQUENCE</scope>
    <source>
        <strain evidence="2">G11</strain>
    </source>
</reference>
<accession>A0A9P6T6E6</accession>
<sequence length="117" mass="12521">MGRVINGEVEVNGWEGSGEGESGLMSQKGSSSGRISKKREGEEITRRQNSLQKVWDGSAHGPSPNNSQGADDEFFENYSITLISPGYFTCDCLVPVHGTLTQSSGLTVLEVLGPELC</sequence>
<comment type="caution">
    <text evidence="2">The sequence shown here is derived from an EMBL/GenBank/DDBJ whole genome shotgun (WGS) entry which is preliminary data.</text>
</comment>
<proteinExistence type="predicted"/>
<organism evidence="2 3">
    <name type="scientific">Cronartium quercuum f. sp. fusiforme G11</name>
    <dbReference type="NCBI Taxonomy" id="708437"/>
    <lineage>
        <taxon>Eukaryota</taxon>
        <taxon>Fungi</taxon>
        <taxon>Dikarya</taxon>
        <taxon>Basidiomycota</taxon>
        <taxon>Pucciniomycotina</taxon>
        <taxon>Pucciniomycetes</taxon>
        <taxon>Pucciniales</taxon>
        <taxon>Coleosporiaceae</taxon>
        <taxon>Cronartium</taxon>
    </lineage>
</organism>
<gene>
    <name evidence="2" type="ORF">CROQUDRAFT_325180</name>
</gene>
<dbReference type="Proteomes" id="UP000886653">
    <property type="component" value="Unassembled WGS sequence"/>
</dbReference>
<evidence type="ECO:0000256" key="1">
    <source>
        <dbReference type="SAM" id="MobiDB-lite"/>
    </source>
</evidence>
<dbReference type="AlphaFoldDB" id="A0A9P6T6E6"/>
<evidence type="ECO:0000313" key="2">
    <source>
        <dbReference type="EMBL" id="KAG0140932.1"/>
    </source>
</evidence>
<feature type="region of interest" description="Disordered" evidence="1">
    <location>
        <begin position="1"/>
        <end position="72"/>
    </location>
</feature>
<keyword evidence="3" id="KW-1185">Reference proteome</keyword>
<name>A0A9P6T6E6_9BASI</name>
<feature type="compositionally biased region" description="Low complexity" evidence="1">
    <location>
        <begin position="22"/>
        <end position="34"/>
    </location>
</feature>
<dbReference type="EMBL" id="MU167411">
    <property type="protein sequence ID" value="KAG0140932.1"/>
    <property type="molecule type" value="Genomic_DNA"/>
</dbReference>
<evidence type="ECO:0000313" key="3">
    <source>
        <dbReference type="Proteomes" id="UP000886653"/>
    </source>
</evidence>
<protein>
    <submittedName>
        <fullName evidence="2">Uncharacterized protein</fullName>
    </submittedName>
</protein>
<feature type="compositionally biased region" description="Low complexity" evidence="1">
    <location>
        <begin position="1"/>
        <end position="14"/>
    </location>
</feature>